<keyword evidence="5" id="KW-0479">Metal-binding</keyword>
<evidence type="ECO:0000256" key="8">
    <source>
        <dbReference type="ARBA" id="ARBA00023211"/>
    </source>
</evidence>
<dbReference type="NCBIfam" id="NF004076">
    <property type="entry name" value="PRK05581.1-4"/>
    <property type="match status" value="1"/>
</dbReference>
<dbReference type="Pfam" id="PF00834">
    <property type="entry name" value="Ribul_P_3_epim"/>
    <property type="match status" value="1"/>
</dbReference>
<keyword evidence="8" id="KW-0464">Manganese</keyword>
<dbReference type="GO" id="GO:0005975">
    <property type="term" value="P:carbohydrate metabolic process"/>
    <property type="evidence" value="ECO:0007669"/>
    <property type="project" value="InterPro"/>
</dbReference>
<dbReference type="AlphaFoldDB" id="A0A841YG18"/>
<evidence type="ECO:0000256" key="9">
    <source>
        <dbReference type="ARBA" id="ARBA00023235"/>
    </source>
</evidence>
<keyword evidence="9" id="KW-0413">Isomerase</keyword>
<comment type="cofactor">
    <cofactor evidence="3">
        <name>Fe(2+)</name>
        <dbReference type="ChEBI" id="CHEBI:29033"/>
    </cofactor>
</comment>
<dbReference type="PANTHER" id="PTHR11749">
    <property type="entry name" value="RIBULOSE-5-PHOSPHATE-3-EPIMERASE"/>
    <property type="match status" value="1"/>
</dbReference>
<dbReference type="GO" id="GO:0006091">
    <property type="term" value="P:generation of precursor metabolites and energy"/>
    <property type="evidence" value="ECO:0007669"/>
    <property type="project" value="UniProtKB-ARBA"/>
</dbReference>
<evidence type="ECO:0000256" key="3">
    <source>
        <dbReference type="ARBA" id="ARBA00001954"/>
    </source>
</evidence>
<dbReference type="Gene3D" id="3.20.20.70">
    <property type="entry name" value="Aldolase class I"/>
    <property type="match status" value="1"/>
</dbReference>
<keyword evidence="6" id="KW-0862">Zinc</keyword>
<dbReference type="RefSeq" id="WP_185338706.1">
    <property type="nucleotide sequence ID" value="NZ_JAARPY010000011.1"/>
</dbReference>
<dbReference type="FunFam" id="3.20.20.70:FF:000191">
    <property type="entry name" value="ribulose-phosphate 3-epimerase isoform X2"/>
    <property type="match status" value="1"/>
</dbReference>
<protein>
    <submittedName>
        <fullName evidence="11">Ribulose-phosphate 3-epimerase</fullName>
    </submittedName>
</protein>
<gene>
    <name evidence="11" type="ORF">HB844_10965</name>
</gene>
<dbReference type="InterPro" id="IPR011060">
    <property type="entry name" value="RibuloseP-bd_barrel"/>
</dbReference>
<dbReference type="InterPro" id="IPR000056">
    <property type="entry name" value="Ribul_P_3_epim-like"/>
</dbReference>
<evidence type="ECO:0000256" key="7">
    <source>
        <dbReference type="ARBA" id="ARBA00023004"/>
    </source>
</evidence>
<dbReference type="SUPFAM" id="SSF51366">
    <property type="entry name" value="Ribulose-phoshate binding barrel"/>
    <property type="match status" value="1"/>
</dbReference>
<dbReference type="GO" id="GO:1901135">
    <property type="term" value="P:carbohydrate derivative metabolic process"/>
    <property type="evidence" value="ECO:0007669"/>
    <property type="project" value="UniProtKB-ARBA"/>
</dbReference>
<accession>A0A841YG18</accession>
<sequence>MKTIAPSIMCADPLKLANELDDLKHAGVKLLHCDVMDGIFVQNDAMGLYVLEAIQAYSPLHLDIHLATIEPDKYIDLFQTAKPEFISFHLETSPYPEKTIQHIRSLGIKPSIAVHPDTRIEAIYPYLDMIDMVLLMTVKPGFAGQKFHYHVLEKLSKLHKELSTRSHKPLIEVDGNIQSETIEQILAHGSADVYVVGTASLFNQNPGSYLQKLTPLRNQIGENNSLPSQLVE</sequence>
<evidence type="ECO:0000313" key="12">
    <source>
        <dbReference type="Proteomes" id="UP000571128"/>
    </source>
</evidence>
<evidence type="ECO:0000256" key="5">
    <source>
        <dbReference type="ARBA" id="ARBA00022723"/>
    </source>
</evidence>
<dbReference type="CDD" id="cd00429">
    <property type="entry name" value="RPE"/>
    <property type="match status" value="1"/>
</dbReference>
<proteinExistence type="predicted"/>
<comment type="cofactor">
    <cofactor evidence="2">
        <name>Zn(2+)</name>
        <dbReference type="ChEBI" id="CHEBI:29105"/>
    </cofactor>
</comment>
<dbReference type="GO" id="GO:0016857">
    <property type="term" value="F:racemase and epimerase activity, acting on carbohydrates and derivatives"/>
    <property type="evidence" value="ECO:0007669"/>
    <property type="project" value="InterPro"/>
</dbReference>
<dbReference type="GO" id="GO:0006163">
    <property type="term" value="P:purine nucleotide metabolic process"/>
    <property type="evidence" value="ECO:0007669"/>
    <property type="project" value="UniProtKB-ARBA"/>
</dbReference>
<evidence type="ECO:0000256" key="6">
    <source>
        <dbReference type="ARBA" id="ARBA00022833"/>
    </source>
</evidence>
<keyword evidence="10" id="KW-0119">Carbohydrate metabolism</keyword>
<dbReference type="PROSITE" id="PS01086">
    <property type="entry name" value="RIBUL_P_3_EPIMER_2"/>
    <property type="match status" value="1"/>
</dbReference>
<dbReference type="InterPro" id="IPR013785">
    <property type="entry name" value="Aldolase_TIM"/>
</dbReference>
<evidence type="ECO:0000256" key="1">
    <source>
        <dbReference type="ARBA" id="ARBA00001936"/>
    </source>
</evidence>
<evidence type="ECO:0000256" key="4">
    <source>
        <dbReference type="ARBA" id="ARBA00011738"/>
    </source>
</evidence>
<organism evidence="11 12">
    <name type="scientific">Listeria fleischmannii</name>
    <dbReference type="NCBI Taxonomy" id="1069827"/>
    <lineage>
        <taxon>Bacteria</taxon>
        <taxon>Bacillati</taxon>
        <taxon>Bacillota</taxon>
        <taxon>Bacilli</taxon>
        <taxon>Bacillales</taxon>
        <taxon>Listeriaceae</taxon>
        <taxon>Listeria</taxon>
    </lineage>
</organism>
<evidence type="ECO:0000313" key="11">
    <source>
        <dbReference type="EMBL" id="MBC1399392.1"/>
    </source>
</evidence>
<dbReference type="GO" id="GO:0046872">
    <property type="term" value="F:metal ion binding"/>
    <property type="evidence" value="ECO:0007669"/>
    <property type="project" value="UniProtKB-KW"/>
</dbReference>
<dbReference type="GO" id="GO:0046496">
    <property type="term" value="P:nicotinamide nucleotide metabolic process"/>
    <property type="evidence" value="ECO:0007669"/>
    <property type="project" value="UniProtKB-ARBA"/>
</dbReference>
<evidence type="ECO:0000256" key="10">
    <source>
        <dbReference type="ARBA" id="ARBA00023277"/>
    </source>
</evidence>
<comment type="cofactor">
    <cofactor evidence="1">
        <name>Mn(2+)</name>
        <dbReference type="ChEBI" id="CHEBI:29035"/>
    </cofactor>
</comment>
<comment type="subunit">
    <text evidence="4">Homodimer.</text>
</comment>
<dbReference type="Proteomes" id="UP000571128">
    <property type="component" value="Unassembled WGS sequence"/>
</dbReference>
<keyword evidence="7" id="KW-0408">Iron</keyword>
<comment type="caution">
    <text evidence="11">The sequence shown here is derived from an EMBL/GenBank/DDBJ whole genome shotgun (WGS) entry which is preliminary data.</text>
</comment>
<dbReference type="EMBL" id="JAARPY010000011">
    <property type="protein sequence ID" value="MBC1399392.1"/>
    <property type="molecule type" value="Genomic_DNA"/>
</dbReference>
<name>A0A841YG18_9LIST</name>
<evidence type="ECO:0000256" key="2">
    <source>
        <dbReference type="ARBA" id="ARBA00001947"/>
    </source>
</evidence>
<reference evidence="11 12" key="1">
    <citation type="submission" date="2020-03" db="EMBL/GenBank/DDBJ databases">
        <title>Soil Listeria distribution.</title>
        <authorList>
            <person name="Liao J."/>
            <person name="Wiedmann M."/>
        </authorList>
    </citation>
    <scope>NUCLEOTIDE SEQUENCE [LARGE SCALE GENOMIC DNA]</scope>
    <source>
        <strain evidence="11 12">FSL L7-1645</strain>
    </source>
</reference>